<organism evidence="5 6">
    <name type="scientific">Flavobacterium zepuense</name>
    <dbReference type="NCBI Taxonomy" id="2593302"/>
    <lineage>
        <taxon>Bacteria</taxon>
        <taxon>Pseudomonadati</taxon>
        <taxon>Bacteroidota</taxon>
        <taxon>Flavobacteriia</taxon>
        <taxon>Flavobacteriales</taxon>
        <taxon>Flavobacteriaceae</taxon>
        <taxon>Flavobacterium</taxon>
    </lineage>
</organism>
<dbReference type="SUPFAM" id="SSF55729">
    <property type="entry name" value="Acyl-CoA N-acyltransferases (Nat)"/>
    <property type="match status" value="1"/>
</dbReference>
<comment type="similarity">
    <text evidence="3">Belongs to the acetyltransferase family. RimJ subfamily.</text>
</comment>
<sequence>MTATTWKTDTIADILSEEFYALIDRNREHIRKTFPVTLRGCTDLESTKKFIGEAIDNQIWSENFYFYIRHIASNNLIGYIVVKNINMDISKCELGYFVDKDFEGQGIISQSVTNALNYCFGELQMNKIIICTSRTNTASQRVATKHGFIQEGILREEFKNIDGVLEDIVYFGLLKSAYQNER</sequence>
<evidence type="ECO:0000313" key="5">
    <source>
        <dbReference type="EMBL" id="TRW22625.1"/>
    </source>
</evidence>
<dbReference type="PROSITE" id="PS51186">
    <property type="entry name" value="GNAT"/>
    <property type="match status" value="1"/>
</dbReference>
<comment type="caution">
    <text evidence="5">The sequence shown here is derived from an EMBL/GenBank/DDBJ whole genome shotgun (WGS) entry which is preliminary data.</text>
</comment>
<dbReference type="OrthoDB" id="883856at2"/>
<gene>
    <name evidence="5" type="ORF">FMM05_17250</name>
</gene>
<name>A0A552UWP1_9FLAO</name>
<dbReference type="InterPro" id="IPR016181">
    <property type="entry name" value="Acyl_CoA_acyltransferase"/>
</dbReference>
<dbReference type="GO" id="GO:0016747">
    <property type="term" value="F:acyltransferase activity, transferring groups other than amino-acyl groups"/>
    <property type="evidence" value="ECO:0007669"/>
    <property type="project" value="InterPro"/>
</dbReference>
<dbReference type="RefSeq" id="WP_143374668.1">
    <property type="nucleotide sequence ID" value="NZ_VJVZ01000012.1"/>
</dbReference>
<dbReference type="AlphaFoldDB" id="A0A552UWP1"/>
<dbReference type="Gene3D" id="3.40.630.30">
    <property type="match status" value="1"/>
</dbReference>
<keyword evidence="2" id="KW-0012">Acyltransferase</keyword>
<evidence type="ECO:0000259" key="4">
    <source>
        <dbReference type="PROSITE" id="PS51186"/>
    </source>
</evidence>
<dbReference type="InterPro" id="IPR051531">
    <property type="entry name" value="N-acetyltransferase"/>
</dbReference>
<keyword evidence="6" id="KW-1185">Reference proteome</keyword>
<dbReference type="PANTHER" id="PTHR43792">
    <property type="entry name" value="GNAT FAMILY, PUTATIVE (AFU_ORTHOLOGUE AFUA_3G00765)-RELATED-RELATED"/>
    <property type="match status" value="1"/>
</dbReference>
<dbReference type="Pfam" id="PF13302">
    <property type="entry name" value="Acetyltransf_3"/>
    <property type="match status" value="1"/>
</dbReference>
<evidence type="ECO:0000256" key="1">
    <source>
        <dbReference type="ARBA" id="ARBA00022679"/>
    </source>
</evidence>
<evidence type="ECO:0000256" key="3">
    <source>
        <dbReference type="ARBA" id="ARBA00038502"/>
    </source>
</evidence>
<dbReference type="InterPro" id="IPR000182">
    <property type="entry name" value="GNAT_dom"/>
</dbReference>
<accession>A0A552UWP1</accession>
<dbReference type="PANTHER" id="PTHR43792:SF8">
    <property type="entry name" value="[RIBOSOMAL PROTEIN US5]-ALANINE N-ACETYLTRANSFERASE"/>
    <property type="match status" value="1"/>
</dbReference>
<evidence type="ECO:0000256" key="2">
    <source>
        <dbReference type="ARBA" id="ARBA00023315"/>
    </source>
</evidence>
<proteinExistence type="inferred from homology"/>
<evidence type="ECO:0000313" key="6">
    <source>
        <dbReference type="Proteomes" id="UP000320643"/>
    </source>
</evidence>
<reference evidence="5 6" key="1">
    <citation type="submission" date="2019-07" db="EMBL/GenBank/DDBJ databases">
        <title>Flavobacterium sp. nov., isolated from glacier ice.</title>
        <authorList>
            <person name="Liu Q."/>
            <person name="Xin Y.-H."/>
        </authorList>
    </citation>
    <scope>NUCLEOTIDE SEQUENCE [LARGE SCALE GENOMIC DNA]</scope>
    <source>
        <strain evidence="5 6">ZT4R6</strain>
    </source>
</reference>
<dbReference type="EMBL" id="VJVZ01000012">
    <property type="protein sequence ID" value="TRW22625.1"/>
    <property type="molecule type" value="Genomic_DNA"/>
</dbReference>
<protein>
    <submittedName>
        <fullName evidence="5">GNAT family N-acetyltransferase</fullName>
    </submittedName>
</protein>
<dbReference type="Proteomes" id="UP000320643">
    <property type="component" value="Unassembled WGS sequence"/>
</dbReference>
<keyword evidence="1 5" id="KW-0808">Transferase</keyword>
<feature type="domain" description="N-acetyltransferase" evidence="4">
    <location>
        <begin position="17"/>
        <end position="172"/>
    </location>
</feature>